<dbReference type="EMBL" id="LSRE01000002">
    <property type="protein sequence ID" value="KXP00902.1"/>
    <property type="molecule type" value="Genomic_DNA"/>
</dbReference>
<sequence>MATMKSIRGKALRITKLDECGNPIEVGPAVVVTKGFASIQLSPQYVDGEDTEEQNANGDICIQDKAPDKIKNIEIEATLCEVDFDMVEIMTGQKVLVDAAGESVGNMFGQAEEVFFALEVWSDIPGAVCGSGGKPFLYHVLPYIASAKLGDFTIEKTAATFTFTANTRPGTAWGPGPYNVQMAGTPTPVAAPLITPFEDTDHYAWIRSTVPVPAVTDGPVTLALAPGYHTP</sequence>
<name>A0A137ZRS2_9ACTN</name>
<dbReference type="Proteomes" id="UP000070409">
    <property type="component" value="Unassembled WGS sequence"/>
</dbReference>
<accession>A0A137ZRS2</accession>
<organism evidence="1 2">
    <name type="scientific">Tsukamurella pseudospumae</name>
    <dbReference type="NCBI Taxonomy" id="239498"/>
    <lineage>
        <taxon>Bacteria</taxon>
        <taxon>Bacillati</taxon>
        <taxon>Actinomycetota</taxon>
        <taxon>Actinomycetes</taxon>
        <taxon>Mycobacteriales</taxon>
        <taxon>Tsukamurellaceae</taxon>
        <taxon>Tsukamurella</taxon>
    </lineage>
</organism>
<reference evidence="1 2" key="1">
    <citation type="submission" date="2016-02" db="EMBL/GenBank/DDBJ databases">
        <authorList>
            <person name="Teng J.L."/>
            <person name="Tang Y."/>
            <person name="Huang Y."/>
            <person name="Guo F."/>
            <person name="Wei W."/>
            <person name="Chen J.H."/>
            <person name="Wong S.Y."/>
            <person name="Lau S.K."/>
            <person name="Woo P.C."/>
        </authorList>
    </citation>
    <scope>NUCLEOTIDE SEQUENCE [LARGE SCALE GENOMIC DNA]</scope>
    <source>
        <strain evidence="1 2">JCM 13375</strain>
    </source>
</reference>
<comment type="caution">
    <text evidence="1">The sequence shown here is derived from an EMBL/GenBank/DDBJ whole genome shotgun (WGS) entry which is preliminary data.</text>
</comment>
<protein>
    <recommendedName>
        <fullName evidence="3">Major tail protein</fullName>
    </recommendedName>
</protein>
<proteinExistence type="predicted"/>
<evidence type="ECO:0008006" key="3">
    <source>
        <dbReference type="Google" id="ProtNLM"/>
    </source>
</evidence>
<evidence type="ECO:0000313" key="2">
    <source>
        <dbReference type="Proteomes" id="UP000070409"/>
    </source>
</evidence>
<evidence type="ECO:0000313" key="1">
    <source>
        <dbReference type="EMBL" id="KXP00902.1"/>
    </source>
</evidence>
<dbReference type="RefSeq" id="WP_068743682.1">
    <property type="nucleotide sequence ID" value="NZ_LSRE01000002.1"/>
</dbReference>
<keyword evidence="2" id="KW-1185">Reference proteome</keyword>
<gene>
    <name evidence="1" type="ORF">AXK61_12905</name>
</gene>